<keyword evidence="4" id="KW-0418">Kinase</keyword>
<gene>
    <name evidence="6" type="ORF">NDN08_006907</name>
</gene>
<dbReference type="GO" id="GO:0004674">
    <property type="term" value="F:protein serine/threonine kinase activity"/>
    <property type="evidence" value="ECO:0007669"/>
    <property type="project" value="UniProtKB-KW"/>
</dbReference>
<dbReference type="FunFam" id="1.10.510.10:FF:000571">
    <property type="entry name" value="Maternal embryonic leucine zipper kinase"/>
    <property type="match status" value="1"/>
</dbReference>
<feature type="binding site" evidence="3">
    <location>
        <position position="45"/>
    </location>
    <ligand>
        <name>ATP</name>
        <dbReference type="ChEBI" id="CHEBI:30616"/>
    </ligand>
</feature>
<accession>A0AAV8UJE9</accession>
<dbReference type="Gene3D" id="1.10.510.10">
    <property type="entry name" value="Transferase(Phosphotransferase) domain 1"/>
    <property type="match status" value="1"/>
</dbReference>
<dbReference type="SUPFAM" id="SSF56112">
    <property type="entry name" value="Protein kinase-like (PK-like)"/>
    <property type="match status" value="1"/>
</dbReference>
<name>A0AAV8UJE9_9RHOD</name>
<dbReference type="InterPro" id="IPR017441">
    <property type="entry name" value="Protein_kinase_ATP_BS"/>
</dbReference>
<dbReference type="InterPro" id="IPR000719">
    <property type="entry name" value="Prot_kinase_dom"/>
</dbReference>
<keyword evidence="4" id="KW-0808">Transferase</keyword>
<evidence type="ECO:0000256" key="1">
    <source>
        <dbReference type="ARBA" id="ARBA00022741"/>
    </source>
</evidence>
<organism evidence="6 7">
    <name type="scientific">Rhodosorus marinus</name>
    <dbReference type="NCBI Taxonomy" id="101924"/>
    <lineage>
        <taxon>Eukaryota</taxon>
        <taxon>Rhodophyta</taxon>
        <taxon>Stylonematophyceae</taxon>
        <taxon>Stylonematales</taxon>
        <taxon>Stylonemataceae</taxon>
        <taxon>Rhodosorus</taxon>
    </lineage>
</organism>
<dbReference type="PANTHER" id="PTHR24346:SF92">
    <property type="entry name" value="SNF1-RELATED PROTEIN KINASE 2.6"/>
    <property type="match status" value="1"/>
</dbReference>
<evidence type="ECO:0000313" key="6">
    <source>
        <dbReference type="EMBL" id="KAJ8902504.1"/>
    </source>
</evidence>
<dbReference type="Pfam" id="PF00069">
    <property type="entry name" value="Pkinase"/>
    <property type="match status" value="1"/>
</dbReference>
<keyword evidence="7" id="KW-1185">Reference proteome</keyword>
<dbReference type="InterPro" id="IPR008271">
    <property type="entry name" value="Ser/Thr_kinase_AS"/>
</dbReference>
<dbReference type="SMART" id="SM00220">
    <property type="entry name" value="S_TKc"/>
    <property type="match status" value="1"/>
</dbReference>
<keyword evidence="4" id="KW-0723">Serine/threonine-protein kinase</keyword>
<dbReference type="InterPro" id="IPR011009">
    <property type="entry name" value="Kinase-like_dom_sf"/>
</dbReference>
<dbReference type="PROSITE" id="PS00108">
    <property type="entry name" value="PROTEIN_KINASE_ST"/>
    <property type="match status" value="1"/>
</dbReference>
<dbReference type="EMBL" id="JAMWBK010000009">
    <property type="protein sequence ID" value="KAJ8902504.1"/>
    <property type="molecule type" value="Genomic_DNA"/>
</dbReference>
<dbReference type="GO" id="GO:0005737">
    <property type="term" value="C:cytoplasm"/>
    <property type="evidence" value="ECO:0007669"/>
    <property type="project" value="TreeGrafter"/>
</dbReference>
<keyword evidence="2 3" id="KW-0067">ATP-binding</keyword>
<dbReference type="PROSITE" id="PS50011">
    <property type="entry name" value="PROTEIN_KINASE_DOM"/>
    <property type="match status" value="1"/>
</dbReference>
<dbReference type="GO" id="GO:0035556">
    <property type="term" value="P:intracellular signal transduction"/>
    <property type="evidence" value="ECO:0007669"/>
    <property type="project" value="TreeGrafter"/>
</dbReference>
<comment type="caution">
    <text evidence="6">The sequence shown here is derived from an EMBL/GenBank/DDBJ whole genome shotgun (WGS) entry which is preliminary data.</text>
</comment>
<dbReference type="AlphaFoldDB" id="A0AAV8UJE9"/>
<reference evidence="6 7" key="1">
    <citation type="journal article" date="2023" name="Nat. Commun.">
        <title>Origin of minicircular mitochondrial genomes in red algae.</title>
        <authorList>
            <person name="Lee Y."/>
            <person name="Cho C.H."/>
            <person name="Lee Y.M."/>
            <person name="Park S.I."/>
            <person name="Yang J.H."/>
            <person name="West J.A."/>
            <person name="Bhattacharya D."/>
            <person name="Yoon H.S."/>
        </authorList>
    </citation>
    <scope>NUCLEOTIDE SEQUENCE [LARGE SCALE GENOMIC DNA]</scope>
    <source>
        <strain evidence="6 7">CCMP1338</strain>
        <tissue evidence="6">Whole cell</tissue>
    </source>
</reference>
<dbReference type="GO" id="GO:0005524">
    <property type="term" value="F:ATP binding"/>
    <property type="evidence" value="ECO:0007669"/>
    <property type="project" value="UniProtKB-UniRule"/>
</dbReference>
<feature type="domain" description="Protein kinase" evidence="5">
    <location>
        <begin position="16"/>
        <end position="279"/>
    </location>
</feature>
<dbReference type="PANTHER" id="PTHR24346">
    <property type="entry name" value="MAP/MICROTUBULE AFFINITY-REGULATING KINASE"/>
    <property type="match status" value="1"/>
</dbReference>
<sequence>MGDDGTFEEDMELADYVPTRFLGSGTFGKAFLAVDKRNGNKVAIKYMAKSDFSPYVFREILIHQQLQHPSIARFIELRLTKTFIAIIMEAADRGDLFEYVFERKGLNDEEAFWVFYQLVEGLAYMHAKGVAHRDIKLENVLLSGDGNNPKVKLCDFGFSKRVGIDSMCKTVAGTFTYVAPEVLEKESCRYDGASVDMWAAGVTLYAMTLMAYPFEHPKDPMNNVKTAERILNVEYRVPKTYSPELRSLLRSIFVPEPNERITAERLAKQMRRHLPEELLTQAEGESSVCIQSEESVRQMLNEVVKECESEEFELLNDVEDLEITDIVDDGTEGFMDYKHGQGFTETLRSIRDLTSQAA</sequence>
<dbReference type="Proteomes" id="UP001157974">
    <property type="component" value="Unassembled WGS sequence"/>
</dbReference>
<evidence type="ECO:0000256" key="2">
    <source>
        <dbReference type="ARBA" id="ARBA00022840"/>
    </source>
</evidence>
<proteinExistence type="inferred from homology"/>
<protein>
    <recommendedName>
        <fullName evidence="5">Protein kinase domain-containing protein</fullName>
    </recommendedName>
</protein>
<evidence type="ECO:0000256" key="3">
    <source>
        <dbReference type="PROSITE-ProRule" id="PRU10141"/>
    </source>
</evidence>
<evidence type="ECO:0000256" key="4">
    <source>
        <dbReference type="RuleBase" id="RU000304"/>
    </source>
</evidence>
<comment type="similarity">
    <text evidence="4">Belongs to the protein kinase superfamily.</text>
</comment>
<dbReference type="PROSITE" id="PS00107">
    <property type="entry name" value="PROTEIN_KINASE_ATP"/>
    <property type="match status" value="1"/>
</dbReference>
<evidence type="ECO:0000259" key="5">
    <source>
        <dbReference type="PROSITE" id="PS50011"/>
    </source>
</evidence>
<evidence type="ECO:0000313" key="7">
    <source>
        <dbReference type="Proteomes" id="UP001157974"/>
    </source>
</evidence>
<keyword evidence="1 3" id="KW-0547">Nucleotide-binding</keyword>